<dbReference type="SUPFAM" id="SSF56954">
    <property type="entry name" value="Outer membrane efflux proteins (OEP)"/>
    <property type="match status" value="1"/>
</dbReference>
<dbReference type="GO" id="GO:0015562">
    <property type="term" value="F:efflux transmembrane transporter activity"/>
    <property type="evidence" value="ECO:0007669"/>
    <property type="project" value="InterPro"/>
</dbReference>
<dbReference type="OrthoDB" id="9814637at2"/>
<accession>A0A1H7RGS3</accession>
<dbReference type="InterPro" id="IPR051906">
    <property type="entry name" value="TolC-like"/>
</dbReference>
<dbReference type="AlphaFoldDB" id="A0A1H7RGS3"/>
<reference evidence="11" key="1">
    <citation type="submission" date="2016-10" db="EMBL/GenBank/DDBJ databases">
        <authorList>
            <person name="Varghese N."/>
            <person name="Submissions S."/>
        </authorList>
    </citation>
    <scope>NUCLEOTIDE SEQUENCE [LARGE SCALE GENOMIC DNA]</scope>
    <source>
        <strain evidence="11">LMG 26416</strain>
    </source>
</reference>
<dbReference type="InterPro" id="IPR003423">
    <property type="entry name" value="OMP_efflux"/>
</dbReference>
<dbReference type="Pfam" id="PF02321">
    <property type="entry name" value="OEP"/>
    <property type="match status" value="2"/>
</dbReference>
<dbReference type="EMBL" id="FOAJ01000010">
    <property type="protein sequence ID" value="SEL59436.1"/>
    <property type="molecule type" value="Genomic_DNA"/>
</dbReference>
<keyword evidence="4" id="KW-1134">Transmembrane beta strand</keyword>
<keyword evidence="3" id="KW-0813">Transport</keyword>
<dbReference type="STRING" id="416943.SAMN05445871_6266"/>
<evidence type="ECO:0000256" key="5">
    <source>
        <dbReference type="ARBA" id="ARBA00022692"/>
    </source>
</evidence>
<dbReference type="Proteomes" id="UP000199120">
    <property type="component" value="Unassembled WGS sequence"/>
</dbReference>
<feature type="compositionally biased region" description="Low complexity" evidence="8">
    <location>
        <begin position="87"/>
        <end position="108"/>
    </location>
</feature>
<evidence type="ECO:0000256" key="8">
    <source>
        <dbReference type="SAM" id="MobiDB-lite"/>
    </source>
</evidence>
<name>A0A1H7RGS3_9BURK</name>
<evidence type="ECO:0000313" key="10">
    <source>
        <dbReference type="EMBL" id="SEL59436.1"/>
    </source>
</evidence>
<keyword evidence="9" id="KW-0732">Signal</keyword>
<evidence type="ECO:0000256" key="4">
    <source>
        <dbReference type="ARBA" id="ARBA00022452"/>
    </source>
</evidence>
<comment type="subcellular location">
    <subcellularLocation>
        <location evidence="1">Cell outer membrane</location>
    </subcellularLocation>
</comment>
<evidence type="ECO:0000256" key="3">
    <source>
        <dbReference type="ARBA" id="ARBA00022448"/>
    </source>
</evidence>
<comment type="similarity">
    <text evidence="2">Belongs to the outer membrane factor (OMF) (TC 1.B.17) family.</text>
</comment>
<evidence type="ECO:0000256" key="2">
    <source>
        <dbReference type="ARBA" id="ARBA00007613"/>
    </source>
</evidence>
<dbReference type="PANTHER" id="PTHR30026:SF22">
    <property type="entry name" value="OUTER MEMBRANE EFFLUX PROTEIN"/>
    <property type="match status" value="1"/>
</dbReference>
<keyword evidence="5" id="KW-0812">Transmembrane</keyword>
<feature type="signal peptide" evidence="9">
    <location>
        <begin position="1"/>
        <end position="23"/>
    </location>
</feature>
<evidence type="ECO:0000256" key="9">
    <source>
        <dbReference type="SAM" id="SignalP"/>
    </source>
</evidence>
<gene>
    <name evidence="10" type="ORF">SAMN05192542_1102</name>
</gene>
<dbReference type="PANTHER" id="PTHR30026">
    <property type="entry name" value="OUTER MEMBRANE PROTEIN TOLC"/>
    <property type="match status" value="1"/>
</dbReference>
<keyword evidence="11" id="KW-1185">Reference proteome</keyword>
<protein>
    <submittedName>
        <fullName evidence="10">Outer membrane protein, adhesin transport system</fullName>
    </submittedName>
</protein>
<dbReference type="GO" id="GO:0009279">
    <property type="term" value="C:cell outer membrane"/>
    <property type="evidence" value="ECO:0007669"/>
    <property type="project" value="UniProtKB-SubCell"/>
</dbReference>
<keyword evidence="6" id="KW-0472">Membrane</keyword>
<evidence type="ECO:0000256" key="7">
    <source>
        <dbReference type="ARBA" id="ARBA00023237"/>
    </source>
</evidence>
<evidence type="ECO:0000256" key="6">
    <source>
        <dbReference type="ARBA" id="ARBA00023136"/>
    </source>
</evidence>
<dbReference type="GO" id="GO:1990281">
    <property type="term" value="C:efflux pump complex"/>
    <property type="evidence" value="ECO:0007669"/>
    <property type="project" value="TreeGrafter"/>
</dbReference>
<dbReference type="Gene3D" id="1.20.1600.10">
    <property type="entry name" value="Outer membrane efflux proteins (OEP)"/>
    <property type="match status" value="1"/>
</dbReference>
<dbReference type="GO" id="GO:0015288">
    <property type="term" value="F:porin activity"/>
    <property type="evidence" value="ECO:0007669"/>
    <property type="project" value="TreeGrafter"/>
</dbReference>
<feature type="chain" id="PRO_5030029218" evidence="9">
    <location>
        <begin position="24"/>
        <end position="591"/>
    </location>
</feature>
<evidence type="ECO:0000313" key="11">
    <source>
        <dbReference type="Proteomes" id="UP000199120"/>
    </source>
</evidence>
<keyword evidence="7" id="KW-0998">Cell outer membrane</keyword>
<proteinExistence type="inferred from homology"/>
<evidence type="ECO:0000256" key="1">
    <source>
        <dbReference type="ARBA" id="ARBA00004442"/>
    </source>
</evidence>
<feature type="compositionally biased region" description="Pro residues" evidence="8">
    <location>
        <begin position="50"/>
        <end position="62"/>
    </location>
</feature>
<feature type="region of interest" description="Disordered" evidence="8">
    <location>
        <begin position="43"/>
        <end position="146"/>
    </location>
</feature>
<organism evidence="10 11">
    <name type="scientific">Paraburkholderia caballeronis</name>
    <dbReference type="NCBI Taxonomy" id="416943"/>
    <lineage>
        <taxon>Bacteria</taxon>
        <taxon>Pseudomonadati</taxon>
        <taxon>Pseudomonadota</taxon>
        <taxon>Betaproteobacteria</taxon>
        <taxon>Burkholderiales</taxon>
        <taxon>Burkholderiaceae</taxon>
        <taxon>Paraburkholderia</taxon>
    </lineage>
</organism>
<sequence>MRYGTWQWSFIVLLAAMPAAVTAEEAPDSSKKAGQQMVCNPDCNWVTAEAPPPPPPPPPDPPVVEADARRPRPTAICNPDCTWNGDGAPPAAQASAPATPAAVAQTGVQPDVGAPTPSASQAEPVRNRSAAPVLATRSSEKQPYAPNQAAMLENEAAAAGVRRVLDVSRKKQLQQNLAREGLQTPEARQASGPRYDLWQVVDMAVANYPSIRNAMAAVGQQQASVDVARAGYYPTVQVGINTGHQGVYGNGQAATASVSQMLYDFGKVKNAVLSAESSVRTRQLQVRAEVDNIARQAALTAIELERFKALEASARSQLNAVSKLLDLARKRAEEGASTRADPVQAEARVSAAEATLQAMITQVNQQRTKLATLIGRNVPEGGIDIPPGALQQAVAGIRPDVENAVNVQLAEAEKETAIADLAQAKSNTKPTLSVQAGVNQYLGGASNYTPGGRVYTLTLGVSHNLFEGGAPSARVRGASEALRGADERIRTEQLQADDDRRVFGEQMTSLASRMQTLGSRQKSIVETQKLYREQYLSLGTRSLLDLLNSEAEIFQAESDEINARHDMWAAEVSYINATGYMHDVFKLVNES</sequence>